<dbReference type="Pfam" id="PF13578">
    <property type="entry name" value="Methyltransf_24"/>
    <property type="match status" value="1"/>
</dbReference>
<geneLocation type="plasmid" evidence="1 2">
    <name>plas1</name>
</geneLocation>
<dbReference type="InterPro" id="IPR029063">
    <property type="entry name" value="SAM-dependent_MTases_sf"/>
</dbReference>
<dbReference type="SUPFAM" id="SSF53335">
    <property type="entry name" value="S-adenosyl-L-methionine-dependent methyltransferases"/>
    <property type="match status" value="1"/>
</dbReference>
<name>A0A7G6W131_9SPHN</name>
<dbReference type="Gene3D" id="3.40.50.150">
    <property type="entry name" value="Vaccinia Virus protein VP39"/>
    <property type="match status" value="1"/>
</dbReference>
<sequence length="406" mass="44268">MYRLAFGAIGWPWLLRSLWGGTQASKRRLLERLNLPEDALPNLGSWKADTRFLHRIVDAIEELRPQNVVELGAGASSLVCAKALQLNGGGALFSFDQHAPFVSATSQWLSDFGVSAEIRHAPLGARIGDWPGAWYELPDIPGSIDLLIIDGPPWAVHPFVRGAAECLFDRLADGGVVLLDDAARPGERIIAHRWKKRWPQIAFTHLAGGTKGTLQGRKRTGKILAFPATAKTGGQWRRVAVIAGLLATGWIAHEVVGDLWAPAHAASFIDEGEASYSASLARLAMRSQIESAMLDRAEIRRSVGLEVPSIPPGWRVIDVQVYPSDSGNSVSLLLLTERQERVVLYAQRAETPAEANPLSEDREGRSLAYWEIGPFAYALTGELNPERILLLASEMASTSLGESLHS</sequence>
<evidence type="ECO:0000313" key="1">
    <source>
        <dbReference type="EMBL" id="QNE07696.1"/>
    </source>
</evidence>
<keyword evidence="1" id="KW-0614">Plasmid</keyword>
<proteinExistence type="predicted"/>
<dbReference type="Proteomes" id="UP000515297">
    <property type="component" value="Plasmid plas1"/>
</dbReference>
<dbReference type="GO" id="GO:0008168">
    <property type="term" value="F:methyltransferase activity"/>
    <property type="evidence" value="ECO:0007669"/>
    <property type="project" value="UniProtKB-KW"/>
</dbReference>
<dbReference type="GO" id="GO:0032259">
    <property type="term" value="P:methylation"/>
    <property type="evidence" value="ECO:0007669"/>
    <property type="project" value="UniProtKB-KW"/>
</dbReference>
<reference evidence="1 2" key="1">
    <citation type="submission" date="2020-08" db="EMBL/GenBank/DDBJ databases">
        <authorList>
            <person name="Liu G."/>
            <person name="Sun C."/>
        </authorList>
    </citation>
    <scope>NUCLEOTIDE SEQUENCE [LARGE SCALE GENOMIC DNA]</scope>
    <source>
        <strain evidence="1 2">OT19</strain>
        <plasmid evidence="1 2">plas1</plasmid>
    </source>
</reference>
<evidence type="ECO:0000313" key="2">
    <source>
        <dbReference type="Proteomes" id="UP000515297"/>
    </source>
</evidence>
<accession>A0A7G6W131</accession>
<keyword evidence="1" id="KW-0489">Methyltransferase</keyword>
<organism evidence="1 2">
    <name type="scientific">Croceicoccus marinus</name>
    <dbReference type="NCBI Taxonomy" id="450378"/>
    <lineage>
        <taxon>Bacteria</taxon>
        <taxon>Pseudomonadati</taxon>
        <taxon>Pseudomonadota</taxon>
        <taxon>Alphaproteobacteria</taxon>
        <taxon>Sphingomonadales</taxon>
        <taxon>Erythrobacteraceae</taxon>
        <taxon>Croceicoccus</taxon>
    </lineage>
</organism>
<gene>
    <name evidence="1" type="ORF">H4O24_19475</name>
</gene>
<dbReference type="EMBL" id="CP060053">
    <property type="protein sequence ID" value="QNE07696.1"/>
    <property type="molecule type" value="Genomic_DNA"/>
</dbReference>
<dbReference type="AlphaFoldDB" id="A0A7G6W131"/>
<protein>
    <submittedName>
        <fullName evidence="1">Class I SAM-dependent methyltransferase</fullName>
    </submittedName>
</protein>
<keyword evidence="1" id="KW-0808">Transferase</keyword>